<dbReference type="PROSITE" id="PS00166">
    <property type="entry name" value="ENOYL_COA_HYDRATASE"/>
    <property type="match status" value="1"/>
</dbReference>
<dbReference type="Pfam" id="PF00378">
    <property type="entry name" value="ECH_1"/>
    <property type="match status" value="1"/>
</dbReference>
<dbReference type="AlphaFoldDB" id="A0A849IBE3"/>
<organism evidence="3 4">
    <name type="scientific">Enterovirga aerilata</name>
    <dbReference type="NCBI Taxonomy" id="2730920"/>
    <lineage>
        <taxon>Bacteria</taxon>
        <taxon>Pseudomonadati</taxon>
        <taxon>Pseudomonadota</taxon>
        <taxon>Alphaproteobacteria</taxon>
        <taxon>Hyphomicrobiales</taxon>
        <taxon>Methylobacteriaceae</taxon>
        <taxon>Enterovirga</taxon>
    </lineage>
</organism>
<evidence type="ECO:0000256" key="2">
    <source>
        <dbReference type="RuleBase" id="RU003707"/>
    </source>
</evidence>
<dbReference type="NCBIfam" id="NF005675">
    <property type="entry name" value="PRK07468.1"/>
    <property type="match status" value="1"/>
</dbReference>
<evidence type="ECO:0000256" key="1">
    <source>
        <dbReference type="ARBA" id="ARBA00005254"/>
    </source>
</evidence>
<dbReference type="RefSeq" id="WP_171219234.1">
    <property type="nucleotide sequence ID" value="NZ_JABEPP010000004.1"/>
</dbReference>
<gene>
    <name evidence="3" type="ORF">HJG44_15235</name>
</gene>
<reference evidence="3 4" key="1">
    <citation type="submission" date="2020-04" db="EMBL/GenBank/DDBJ databases">
        <title>Enterovirga sp. isolate from soil.</title>
        <authorList>
            <person name="Chea S."/>
            <person name="Kim D.-U."/>
        </authorList>
    </citation>
    <scope>NUCLEOTIDE SEQUENCE [LARGE SCALE GENOMIC DNA]</scope>
    <source>
        <strain evidence="3 4">DB1703</strain>
    </source>
</reference>
<dbReference type="InterPro" id="IPR029045">
    <property type="entry name" value="ClpP/crotonase-like_dom_sf"/>
</dbReference>
<protein>
    <submittedName>
        <fullName evidence="3">Crotonase/enoyl-CoA hydratase family protein</fullName>
    </submittedName>
</protein>
<comment type="similarity">
    <text evidence="1 2">Belongs to the enoyl-CoA hydratase/isomerase family.</text>
</comment>
<dbReference type="InterPro" id="IPR001753">
    <property type="entry name" value="Enoyl-CoA_hydra/iso"/>
</dbReference>
<sequence length="265" mass="28121">MIYDRHETLRIDVDARGVATVILNRPDKHNSLNAALISELADAAAALTEDKAVRIVVLTGAGKSFCAGGDFNWFASNVQKSRAERVEQSATLARLLRRLDTLPKPLIGRINGAAYGGGVGMISVCDYTIGAEGAKFGLTEVGLGLLPANISPYVVARIGAAASRETMLSGALFDTARAERIGLLTEVVAPEALDEAVERVVCAHLQAAPGAVADTKRLIAYVASHALEDSMIYTADRLADAWETEEGIEGINSFLNKGTPSWRVS</sequence>
<dbReference type="PANTHER" id="PTHR42964">
    <property type="entry name" value="ENOYL-COA HYDRATASE"/>
    <property type="match status" value="1"/>
</dbReference>
<dbReference type="CDD" id="cd06558">
    <property type="entry name" value="crotonase-like"/>
    <property type="match status" value="1"/>
</dbReference>
<comment type="caution">
    <text evidence="3">The sequence shown here is derived from an EMBL/GenBank/DDBJ whole genome shotgun (WGS) entry which is preliminary data.</text>
</comment>
<proteinExistence type="inferred from homology"/>
<evidence type="ECO:0000313" key="3">
    <source>
        <dbReference type="EMBL" id="NNM73739.1"/>
    </source>
</evidence>
<name>A0A849IBE3_9HYPH</name>
<dbReference type="EMBL" id="JABEPP010000004">
    <property type="protein sequence ID" value="NNM73739.1"/>
    <property type="molecule type" value="Genomic_DNA"/>
</dbReference>
<dbReference type="InterPro" id="IPR014748">
    <property type="entry name" value="Enoyl-CoA_hydra_C"/>
</dbReference>
<dbReference type="GO" id="GO:0003824">
    <property type="term" value="F:catalytic activity"/>
    <property type="evidence" value="ECO:0007669"/>
    <property type="project" value="InterPro"/>
</dbReference>
<dbReference type="Gene3D" id="1.10.12.10">
    <property type="entry name" value="Lyase 2-enoyl-coa Hydratase, Chain A, domain 2"/>
    <property type="match status" value="1"/>
</dbReference>
<dbReference type="InterPro" id="IPR018376">
    <property type="entry name" value="Enoyl-CoA_hyd/isom_CS"/>
</dbReference>
<evidence type="ECO:0000313" key="4">
    <source>
        <dbReference type="Proteomes" id="UP000564885"/>
    </source>
</evidence>
<dbReference type="InterPro" id="IPR051683">
    <property type="entry name" value="Enoyl-CoA_Hydratase/Isomerase"/>
</dbReference>
<dbReference type="PANTHER" id="PTHR42964:SF1">
    <property type="entry name" value="POLYKETIDE BIOSYNTHESIS ENOYL-COA HYDRATASE PKSH-RELATED"/>
    <property type="match status" value="1"/>
</dbReference>
<keyword evidence="4" id="KW-1185">Reference proteome</keyword>
<accession>A0A849IBE3</accession>
<dbReference type="SUPFAM" id="SSF52096">
    <property type="entry name" value="ClpP/crotonase"/>
    <property type="match status" value="1"/>
</dbReference>
<dbReference type="Gene3D" id="3.90.226.10">
    <property type="entry name" value="2-enoyl-CoA Hydratase, Chain A, domain 1"/>
    <property type="match status" value="1"/>
</dbReference>
<dbReference type="Proteomes" id="UP000564885">
    <property type="component" value="Unassembled WGS sequence"/>
</dbReference>